<evidence type="ECO:0008006" key="3">
    <source>
        <dbReference type="Google" id="ProtNLM"/>
    </source>
</evidence>
<organism evidence="1 2">
    <name type="scientific">Citricoccus nitrophenolicus</name>
    <dbReference type="NCBI Taxonomy" id="863575"/>
    <lineage>
        <taxon>Bacteria</taxon>
        <taxon>Bacillati</taxon>
        <taxon>Actinomycetota</taxon>
        <taxon>Actinomycetes</taxon>
        <taxon>Micrococcales</taxon>
        <taxon>Micrococcaceae</taxon>
        <taxon>Citricoccus</taxon>
    </lineage>
</organism>
<proteinExistence type="predicted"/>
<dbReference type="Proteomes" id="UP001484097">
    <property type="component" value="Unassembled WGS sequence"/>
</dbReference>
<protein>
    <recommendedName>
        <fullName evidence="3">dATP/dGTP diphosphohydrolase N-terminal domain-containing protein</fullName>
    </recommendedName>
</protein>
<comment type="caution">
    <text evidence="1">The sequence shown here is derived from an EMBL/GenBank/DDBJ whole genome shotgun (WGS) entry which is preliminary data.</text>
</comment>
<keyword evidence="2" id="KW-1185">Reference proteome</keyword>
<name>A0ABV0IF65_9MICC</name>
<evidence type="ECO:0000313" key="2">
    <source>
        <dbReference type="Proteomes" id="UP001484097"/>
    </source>
</evidence>
<evidence type="ECO:0000313" key="1">
    <source>
        <dbReference type="EMBL" id="MEO9246810.1"/>
    </source>
</evidence>
<accession>A0ABV0IF65</accession>
<reference evidence="1 2" key="1">
    <citation type="submission" date="2024-05" db="EMBL/GenBank/DDBJ databases">
        <authorList>
            <person name="Yi C."/>
        </authorList>
    </citation>
    <scope>NUCLEOTIDE SEQUENCE [LARGE SCALE GENOMIC DNA]</scope>
    <source>
        <strain evidence="1 2">XS13</strain>
    </source>
</reference>
<dbReference type="EMBL" id="JBDXMX010000001">
    <property type="protein sequence ID" value="MEO9246810.1"/>
    <property type="molecule type" value="Genomic_DNA"/>
</dbReference>
<sequence length="121" mass="13452">MTVPEQIAKAYLRMAREVRYRPAAPSDGMGNITVPIDQLDLNAEVVKYVHSWLPDGKDIHEHHTGIPNYEDQAAFVYLIEAARILCGGDRRPALGLVKLALEDLEARSPETADTGENRNLT</sequence>
<dbReference type="RefSeq" id="WP_347919074.1">
    <property type="nucleotide sequence ID" value="NZ_JBDXMX010000001.1"/>
</dbReference>
<gene>
    <name evidence="1" type="ORF">ABDK96_03860</name>
</gene>